<evidence type="ECO:0000256" key="5">
    <source>
        <dbReference type="ARBA" id="ARBA00022692"/>
    </source>
</evidence>
<comment type="similarity">
    <text evidence="2">Belongs to the AzlC family.</text>
</comment>
<feature type="transmembrane region" description="Helical" evidence="8">
    <location>
        <begin position="62"/>
        <end position="79"/>
    </location>
</feature>
<reference evidence="9 10" key="1">
    <citation type="submission" date="2019-03" db="EMBL/GenBank/DDBJ databases">
        <title>Genomic Encyclopedia of Type Strains, Phase IV (KMG-IV): sequencing the most valuable type-strain genomes for metagenomic binning, comparative biology and taxonomic classification.</title>
        <authorList>
            <person name="Goeker M."/>
        </authorList>
    </citation>
    <scope>NUCLEOTIDE SEQUENCE [LARGE SCALE GENOMIC DNA]</scope>
    <source>
        <strain evidence="9 10">DSM 24629</strain>
    </source>
</reference>
<comment type="subcellular location">
    <subcellularLocation>
        <location evidence="1">Cell membrane</location>
        <topology evidence="1">Multi-pass membrane protein</topology>
    </subcellularLocation>
</comment>
<dbReference type="GO" id="GO:1903785">
    <property type="term" value="P:L-valine transmembrane transport"/>
    <property type="evidence" value="ECO:0007669"/>
    <property type="project" value="TreeGrafter"/>
</dbReference>
<keyword evidence="3" id="KW-0813">Transport</keyword>
<dbReference type="PANTHER" id="PTHR34979:SF1">
    <property type="entry name" value="INNER MEMBRANE PROTEIN YGAZ"/>
    <property type="match status" value="1"/>
</dbReference>
<dbReference type="GO" id="GO:0005886">
    <property type="term" value="C:plasma membrane"/>
    <property type="evidence" value="ECO:0007669"/>
    <property type="project" value="UniProtKB-SubCell"/>
</dbReference>
<evidence type="ECO:0000256" key="8">
    <source>
        <dbReference type="SAM" id="Phobius"/>
    </source>
</evidence>
<dbReference type="Proteomes" id="UP000294902">
    <property type="component" value="Unassembled WGS sequence"/>
</dbReference>
<keyword evidence="4" id="KW-1003">Cell membrane</keyword>
<evidence type="ECO:0000256" key="6">
    <source>
        <dbReference type="ARBA" id="ARBA00022989"/>
    </source>
</evidence>
<keyword evidence="7 8" id="KW-0472">Membrane</keyword>
<dbReference type="RefSeq" id="WP_207669199.1">
    <property type="nucleotide sequence ID" value="NZ_SMAL01000008.1"/>
</dbReference>
<dbReference type="Pfam" id="PF03591">
    <property type="entry name" value="AzlC"/>
    <property type="match status" value="1"/>
</dbReference>
<feature type="transmembrane region" description="Helical" evidence="8">
    <location>
        <begin position="209"/>
        <end position="228"/>
    </location>
</feature>
<keyword evidence="10" id="KW-1185">Reference proteome</keyword>
<evidence type="ECO:0000256" key="3">
    <source>
        <dbReference type="ARBA" id="ARBA00022448"/>
    </source>
</evidence>
<evidence type="ECO:0000256" key="2">
    <source>
        <dbReference type="ARBA" id="ARBA00010735"/>
    </source>
</evidence>
<gene>
    <name evidence="9" type="ORF">EDC18_10858</name>
</gene>
<protein>
    <submittedName>
        <fullName evidence="9">4-azaleucine resistance transporter AzlC</fullName>
    </submittedName>
</protein>
<evidence type="ECO:0000256" key="4">
    <source>
        <dbReference type="ARBA" id="ARBA00022475"/>
    </source>
</evidence>
<evidence type="ECO:0000313" key="9">
    <source>
        <dbReference type="EMBL" id="TCT13822.1"/>
    </source>
</evidence>
<comment type="caution">
    <text evidence="9">The sequence shown here is derived from an EMBL/GenBank/DDBJ whole genome shotgun (WGS) entry which is preliminary data.</text>
</comment>
<keyword evidence="5 8" id="KW-0812">Transmembrane</keyword>
<evidence type="ECO:0000256" key="7">
    <source>
        <dbReference type="ARBA" id="ARBA00023136"/>
    </source>
</evidence>
<evidence type="ECO:0000313" key="10">
    <source>
        <dbReference type="Proteomes" id="UP000294902"/>
    </source>
</evidence>
<name>A0A4V6NZT0_9FIRM</name>
<dbReference type="PANTHER" id="PTHR34979">
    <property type="entry name" value="INNER MEMBRANE PROTEIN YGAZ"/>
    <property type="match status" value="1"/>
</dbReference>
<feature type="transmembrane region" description="Helical" evidence="8">
    <location>
        <begin position="12"/>
        <end position="31"/>
    </location>
</feature>
<evidence type="ECO:0000256" key="1">
    <source>
        <dbReference type="ARBA" id="ARBA00004651"/>
    </source>
</evidence>
<keyword evidence="6 8" id="KW-1133">Transmembrane helix</keyword>
<dbReference type="AlphaFoldDB" id="A0A4V6NZT0"/>
<proteinExistence type="inferred from homology"/>
<sequence length="234" mass="25367">MKKQDFIGGLKLGLPIAIGYIPIAITFGLIIRASEIPTSAGIMMSFVVFAGASQFIGANLMMYGASIIEIVLTTFILNFRHFLMSTSLSQKVSKNTSKKLLSIISFGITDETFAVASLQEEGLINPYKLLGLNFIAYASWNFGTWLGIFAGDALTEGIRNSLGIALYAMFIGLLVPSLRKGKDVIIVTGLAIVINSIIYWVPLLSNISVGWRIIISTVIASFIGSRLFELEGEV</sequence>
<dbReference type="EMBL" id="SMAL01000008">
    <property type="protein sequence ID" value="TCT13822.1"/>
    <property type="molecule type" value="Genomic_DNA"/>
</dbReference>
<accession>A0A4V6NZT0</accession>
<organism evidence="9 10">
    <name type="scientific">Natranaerovirga pectinivora</name>
    <dbReference type="NCBI Taxonomy" id="682400"/>
    <lineage>
        <taxon>Bacteria</taxon>
        <taxon>Bacillati</taxon>
        <taxon>Bacillota</taxon>
        <taxon>Clostridia</taxon>
        <taxon>Lachnospirales</taxon>
        <taxon>Natranaerovirgaceae</taxon>
        <taxon>Natranaerovirga</taxon>
    </lineage>
</organism>
<feature type="transmembrane region" description="Helical" evidence="8">
    <location>
        <begin position="184"/>
        <end position="202"/>
    </location>
</feature>
<feature type="transmembrane region" description="Helical" evidence="8">
    <location>
        <begin position="130"/>
        <end position="150"/>
    </location>
</feature>
<feature type="transmembrane region" description="Helical" evidence="8">
    <location>
        <begin position="162"/>
        <end position="178"/>
    </location>
</feature>
<dbReference type="InterPro" id="IPR011606">
    <property type="entry name" value="Brnchd-chn_aa_trnsp_permease"/>
</dbReference>